<dbReference type="HOGENOM" id="CLU_1814383_0_0_11"/>
<dbReference type="Proteomes" id="UP000000387">
    <property type="component" value="Chromosome"/>
</dbReference>
<accession>E3GZZ7</accession>
<sequence>MSRKILPVPDKNHLLAAKLYGVRGTHLEESHMYDFKREGFPGFPLGQKIEFYERKLPEPRMVVTDLPGTDRSIRTLHSRLALEGSEHSSIACQLGEDDLISLIEISWVDGDEFSFEGLPLAELSAEELVAQLRERGIVAEVGSVTVELPELNISFFFFEDVPRTVSWQTPEAF</sequence>
<organism evidence="1 2">
    <name type="scientific">Rothia dentocariosa (strain ATCC 17931 / CDC X599 / XDIA)</name>
    <dbReference type="NCBI Taxonomy" id="762948"/>
    <lineage>
        <taxon>Bacteria</taxon>
        <taxon>Bacillati</taxon>
        <taxon>Actinomycetota</taxon>
        <taxon>Actinomycetes</taxon>
        <taxon>Micrococcales</taxon>
        <taxon>Micrococcaceae</taxon>
        <taxon>Rothia</taxon>
    </lineage>
</organism>
<evidence type="ECO:0000313" key="2">
    <source>
        <dbReference type="Proteomes" id="UP000000387"/>
    </source>
</evidence>
<proteinExistence type="predicted"/>
<dbReference type="KEGG" id="rdn:HMPREF0733_11510"/>
<protein>
    <submittedName>
        <fullName evidence="1">Uncharacterized protein</fullName>
    </submittedName>
</protein>
<gene>
    <name evidence="1" type="ordered locus">HMPREF0733_11510</name>
</gene>
<dbReference type="AlphaFoldDB" id="E3GZZ7"/>
<dbReference type="EMBL" id="CP002280">
    <property type="protein sequence ID" value="ADP40967.1"/>
    <property type="molecule type" value="Genomic_DNA"/>
</dbReference>
<reference evidence="2" key="1">
    <citation type="submission" date="2010-10" db="EMBL/GenBank/DDBJ databases">
        <title>The complete genome of Rothia dentocariosa ATCC 17931.</title>
        <authorList>
            <person name="Muzny D."/>
            <person name="Qin X."/>
            <person name="Buhay C."/>
            <person name="Dugan-Rocha S."/>
            <person name="Ding Y."/>
            <person name="Chen G."/>
            <person name="Hawes A."/>
            <person name="Holder M."/>
            <person name="Jhangiani S."/>
            <person name="Johnson A."/>
            <person name="Khan Z."/>
            <person name="Li Z."/>
            <person name="Liu W."/>
            <person name="Liu X."/>
            <person name="Perez L."/>
            <person name="Shen H."/>
            <person name="Wang Q."/>
            <person name="Watt J."/>
            <person name="Xi L."/>
            <person name="Xin Y."/>
            <person name="Zhou J."/>
            <person name="Deng J."/>
            <person name="Jiang H."/>
            <person name="Liu Y."/>
            <person name="Qu J."/>
            <person name="Song X.-Z."/>
            <person name="Zhang L."/>
            <person name="Villasana D."/>
            <person name="Johnson A."/>
            <person name="Liu J."/>
            <person name="Liyanage D."/>
            <person name="Lorensuhewa L."/>
            <person name="Robinson T."/>
            <person name="Song A."/>
            <person name="Song B.-B."/>
            <person name="Dinh H."/>
            <person name="Thornton R."/>
            <person name="Coyle M."/>
            <person name="Francisco L."/>
            <person name="Jackson L."/>
            <person name="Javaid M."/>
            <person name="Korchina V."/>
            <person name="Kovar C."/>
            <person name="Mata R."/>
            <person name="Mathew T."/>
            <person name="Ngo R."/>
            <person name="Nguyen L."/>
            <person name="Nguyen N."/>
            <person name="Okwuonu G."/>
            <person name="Ongeri F."/>
            <person name="Pham C."/>
            <person name="Simmons D."/>
            <person name="Wilczek-Boney K."/>
            <person name="Hale W."/>
            <person name="Jakkamsetti A."/>
            <person name="Pham P."/>
            <person name="Ruth R."/>
            <person name="San Lucas F."/>
            <person name="Warren J."/>
            <person name="Zhang J."/>
            <person name="Zhao Z."/>
            <person name="Zhou C."/>
            <person name="Zhu D."/>
            <person name="Lee S."/>
            <person name="Bess C."/>
            <person name="Blankenburg K."/>
            <person name="Forbes L."/>
            <person name="Fu Q."/>
            <person name="Gubbala S."/>
            <person name="Hirani K."/>
            <person name="Jayaseelan J.C."/>
            <person name="Lara F."/>
            <person name="Munidasa M."/>
            <person name="Palculict T."/>
            <person name="Patil S."/>
            <person name="Pu L.-L."/>
            <person name="Saada N."/>
            <person name="Tang L."/>
            <person name="Weissenberger G."/>
            <person name="Zhu Y."/>
            <person name="Hemphill L."/>
            <person name="Shang Y."/>
            <person name="Youmans B."/>
            <person name="Ayvaz T."/>
            <person name="Ross M."/>
            <person name="Santibanez J."/>
            <person name="Aqrawi P."/>
            <person name="Gross S."/>
            <person name="Joshi V."/>
            <person name="Fowler G."/>
            <person name="Nazareth L."/>
            <person name="Reid J."/>
            <person name="Worley K."/>
            <person name="Petrosino J."/>
            <person name="Highlander S."/>
            <person name="Gibbs R."/>
        </authorList>
    </citation>
    <scope>NUCLEOTIDE SEQUENCE [LARGE SCALE GENOMIC DNA]</scope>
    <source>
        <strain evidence="2">ATCC 17931 / CDC X599 / XDIA</strain>
    </source>
</reference>
<name>E3GZZ7_ROTDC</name>
<evidence type="ECO:0000313" key="1">
    <source>
        <dbReference type="EMBL" id="ADP40967.1"/>
    </source>
</evidence>